<sequence>MRTGDATRSERIFDQNKVQREIDAQVAITAEFGKQASKAAGTYADQKAIAARRAGNEAEAKKWDEGGEYRNALHTGIGALTGGLGGAVGTALSASALPSIGESIAALNLPDGVRDALNAAIGTALGAVGGASGATAGLNQAGNNYISHSPFRQVRQTVSQENARLLNACGANCTQADFLNIDQQVAQVERAANLAAIAQVSSMTQHQAQELAQLMLELAPVYGTGESALQLITGQSSLTGEEASRFWAAIGVVPVAGGVLKKVGEPASEAISKIFKEIGNPAENLLGVAKEGGAVGKVEDVANGKVKWVDENAGMSQRARDYNDTATGTRSNPATQSGQAPALERTMPDGSTRTVKFDGVDGDVLVDRKISVVTTSKAKEQALRQSDALSQNGLTGRWEVPNQSQASRAQKMFDELGIKNISVKVVHEPGNQ</sequence>
<dbReference type="eggNOG" id="COG3210">
    <property type="taxonomic scope" value="Bacteria"/>
</dbReference>
<feature type="region of interest" description="Disordered" evidence="1">
    <location>
        <begin position="322"/>
        <end position="351"/>
    </location>
</feature>
<proteinExistence type="predicted"/>
<dbReference type="AlphaFoldDB" id="B7WWR6"/>
<name>B7WWR6_COMTK</name>
<reference evidence="2 3" key="1">
    <citation type="journal article" date="2004" name="Appl. Environ. Microbiol.">
        <title>Mineralization of individual congeners of linear alkylbenzenesulfonate by defined pairs of heterotrophic bacteria.</title>
        <authorList>
            <person name="Schleheck D."/>
            <person name="Knepper T.P."/>
            <person name="Fischer K."/>
            <person name="Cook A.M."/>
        </authorList>
    </citation>
    <scope>NUCLEOTIDE SEQUENCE [LARGE SCALE GENOMIC DNA]</scope>
    <source>
        <strain evidence="3">DSM 14576 / KF-1</strain>
    </source>
</reference>
<organism evidence="2 3">
    <name type="scientific">Comamonas testosteroni (strain DSM 14576 / KF-1)</name>
    <name type="common">Pseudomonas testosteroni</name>
    <dbReference type="NCBI Taxonomy" id="399795"/>
    <lineage>
        <taxon>Bacteria</taxon>
        <taxon>Pseudomonadati</taxon>
        <taxon>Pseudomonadota</taxon>
        <taxon>Betaproteobacteria</taxon>
        <taxon>Burkholderiales</taxon>
        <taxon>Comamonadaceae</taxon>
        <taxon>Comamonas</taxon>
    </lineage>
</organism>
<dbReference type="RefSeq" id="WP_003055682.1">
    <property type="nucleotide sequence ID" value="NZ_AAUJ02000001.1"/>
</dbReference>
<feature type="compositionally biased region" description="Polar residues" evidence="1">
    <location>
        <begin position="324"/>
        <end position="339"/>
    </location>
</feature>
<protein>
    <submittedName>
        <fullName evidence="2">Uncharacterized protein</fullName>
    </submittedName>
</protein>
<gene>
    <name evidence="2" type="ORF">CtesDRAFT_PD2746</name>
</gene>
<evidence type="ECO:0000313" key="2">
    <source>
        <dbReference type="EMBL" id="EED67800.1"/>
    </source>
</evidence>
<comment type="caution">
    <text evidence="2">The sequence shown here is derived from an EMBL/GenBank/DDBJ whole genome shotgun (WGS) entry which is preliminary data.</text>
</comment>
<evidence type="ECO:0000313" key="3">
    <source>
        <dbReference type="Proteomes" id="UP000003039"/>
    </source>
</evidence>
<evidence type="ECO:0000256" key="1">
    <source>
        <dbReference type="SAM" id="MobiDB-lite"/>
    </source>
</evidence>
<dbReference type="Proteomes" id="UP000003039">
    <property type="component" value="Unassembled WGS sequence"/>
</dbReference>
<dbReference type="EMBL" id="AAUJ02000001">
    <property type="protein sequence ID" value="EED67800.1"/>
    <property type="molecule type" value="Genomic_DNA"/>
</dbReference>
<accession>B7WWR6</accession>